<dbReference type="SUPFAM" id="SSF53756">
    <property type="entry name" value="UDP-Glycosyltransferase/glycogen phosphorylase"/>
    <property type="match status" value="1"/>
</dbReference>
<feature type="transmembrane region" description="Helical" evidence="1">
    <location>
        <begin position="94"/>
        <end position="116"/>
    </location>
</feature>
<keyword evidence="4" id="KW-1185">Reference proteome</keyword>
<dbReference type="CDD" id="cd03814">
    <property type="entry name" value="GT4-like"/>
    <property type="match status" value="1"/>
</dbReference>
<proteinExistence type="predicted"/>
<dbReference type="PANTHER" id="PTHR45947">
    <property type="entry name" value="SULFOQUINOVOSYL TRANSFERASE SQD2"/>
    <property type="match status" value="1"/>
</dbReference>
<dbReference type="Pfam" id="PF13439">
    <property type="entry name" value="Glyco_transf_4"/>
    <property type="match status" value="1"/>
</dbReference>
<keyword evidence="1" id="KW-0472">Membrane</keyword>
<sequence>MTRDLMMREECLHIEVVTDTYAPDVNGVAFSLHRLCSGLRELGHEVEVIRSGRACGPGETTVFSWPLPGYWEIKVGAPLPGELFRRWRKKRPDVVYVAIETPLGFSAAGAAIRLGIPLVGGFHTNFREYLQKYGVDWVGRQVWLYQKWFHERLHRTLVPSPDARDKLVASGFTKVAVLGRGVDTRLFNPGKRSEEFRRKFGAQGALPIALVVGRVSTEKNIGLALRAFTRMRETCPDMVCIVVGDGPARARLERDHPEVRFSGYLLGEELATCYASADIMLFPSETETFGNVLIEGMASGLATLGYDYAAAGWHGTDGGNLLKVEKGDETAFLAAAERLLDPDLRAKLSAGALETAGTLGWPGIVSQLETVFREVTLKP</sequence>
<gene>
    <name evidence="3" type="ORF">JIN84_12275</name>
</gene>
<organism evidence="3 4">
    <name type="scientific">Luteolibacter yonseiensis</name>
    <dbReference type="NCBI Taxonomy" id="1144680"/>
    <lineage>
        <taxon>Bacteria</taxon>
        <taxon>Pseudomonadati</taxon>
        <taxon>Verrucomicrobiota</taxon>
        <taxon>Verrucomicrobiia</taxon>
        <taxon>Verrucomicrobiales</taxon>
        <taxon>Verrucomicrobiaceae</taxon>
        <taxon>Luteolibacter</taxon>
    </lineage>
</organism>
<dbReference type="PANTHER" id="PTHR45947:SF3">
    <property type="entry name" value="SULFOQUINOVOSYL TRANSFERASE SQD2"/>
    <property type="match status" value="1"/>
</dbReference>
<dbReference type="Gene3D" id="3.40.50.2000">
    <property type="entry name" value="Glycogen Phosphorylase B"/>
    <property type="match status" value="2"/>
</dbReference>
<comment type="caution">
    <text evidence="3">The sequence shown here is derived from an EMBL/GenBank/DDBJ whole genome shotgun (WGS) entry which is preliminary data.</text>
</comment>
<dbReference type="EMBL" id="JAENIK010000011">
    <property type="protein sequence ID" value="MBK1816394.1"/>
    <property type="molecule type" value="Genomic_DNA"/>
</dbReference>
<keyword evidence="1" id="KW-0812">Transmembrane</keyword>
<evidence type="ECO:0000256" key="1">
    <source>
        <dbReference type="SAM" id="Phobius"/>
    </source>
</evidence>
<dbReference type="InterPro" id="IPR050194">
    <property type="entry name" value="Glycosyltransferase_grp1"/>
</dbReference>
<dbReference type="Pfam" id="PF13692">
    <property type="entry name" value="Glyco_trans_1_4"/>
    <property type="match status" value="1"/>
</dbReference>
<evidence type="ECO:0000313" key="3">
    <source>
        <dbReference type="EMBL" id="MBK1816394.1"/>
    </source>
</evidence>
<evidence type="ECO:0000313" key="4">
    <source>
        <dbReference type="Proteomes" id="UP000600139"/>
    </source>
</evidence>
<name>A0A934R791_9BACT</name>
<dbReference type="Proteomes" id="UP000600139">
    <property type="component" value="Unassembled WGS sequence"/>
</dbReference>
<keyword evidence="1" id="KW-1133">Transmembrane helix</keyword>
<dbReference type="InterPro" id="IPR028098">
    <property type="entry name" value="Glyco_trans_4-like_N"/>
</dbReference>
<evidence type="ECO:0000259" key="2">
    <source>
        <dbReference type="Pfam" id="PF13439"/>
    </source>
</evidence>
<protein>
    <submittedName>
        <fullName evidence="3">Glycosyltransferase family 1 protein</fullName>
    </submittedName>
</protein>
<dbReference type="RefSeq" id="WP_200351332.1">
    <property type="nucleotide sequence ID" value="NZ_BAABHZ010000006.1"/>
</dbReference>
<accession>A0A934R791</accession>
<dbReference type="GO" id="GO:0016757">
    <property type="term" value="F:glycosyltransferase activity"/>
    <property type="evidence" value="ECO:0007669"/>
    <property type="project" value="TreeGrafter"/>
</dbReference>
<dbReference type="AlphaFoldDB" id="A0A934R791"/>
<reference evidence="3" key="1">
    <citation type="submission" date="2021-01" db="EMBL/GenBank/DDBJ databases">
        <title>Modified the classification status of verrucomicrobia.</title>
        <authorList>
            <person name="Feng X."/>
        </authorList>
    </citation>
    <scope>NUCLEOTIDE SEQUENCE</scope>
    <source>
        <strain evidence="3">JCM 18052</strain>
    </source>
</reference>
<feature type="domain" description="Glycosyltransferase subfamily 4-like N-terminal" evidence="2">
    <location>
        <begin position="25"/>
        <end position="185"/>
    </location>
</feature>